<feature type="region of interest" description="Disordered" evidence="1">
    <location>
        <begin position="53"/>
        <end position="73"/>
    </location>
</feature>
<name>A0A067F318_CITSI</name>
<reference evidence="2 3" key="1">
    <citation type="submission" date="2014-04" db="EMBL/GenBank/DDBJ databases">
        <authorList>
            <consortium name="International Citrus Genome Consortium"/>
            <person name="Gmitter F."/>
            <person name="Chen C."/>
            <person name="Farmerie W."/>
            <person name="Harkins T."/>
            <person name="Desany B."/>
            <person name="Mohiuddin M."/>
            <person name="Kodira C."/>
            <person name="Borodovsky M."/>
            <person name="Lomsadze A."/>
            <person name="Burns P."/>
            <person name="Jenkins J."/>
            <person name="Prochnik S."/>
            <person name="Shu S."/>
            <person name="Chapman J."/>
            <person name="Pitluck S."/>
            <person name="Schmutz J."/>
            <person name="Rokhsar D."/>
        </authorList>
    </citation>
    <scope>NUCLEOTIDE SEQUENCE</scope>
</reference>
<gene>
    <name evidence="2" type="ORF">CISIN_1g034301mg</name>
</gene>
<organism evidence="2 3">
    <name type="scientific">Citrus sinensis</name>
    <name type="common">Sweet orange</name>
    <name type="synonym">Citrus aurantium var. sinensis</name>
    <dbReference type="NCBI Taxonomy" id="2711"/>
    <lineage>
        <taxon>Eukaryota</taxon>
        <taxon>Viridiplantae</taxon>
        <taxon>Streptophyta</taxon>
        <taxon>Embryophyta</taxon>
        <taxon>Tracheophyta</taxon>
        <taxon>Spermatophyta</taxon>
        <taxon>Magnoliopsida</taxon>
        <taxon>eudicotyledons</taxon>
        <taxon>Gunneridae</taxon>
        <taxon>Pentapetalae</taxon>
        <taxon>rosids</taxon>
        <taxon>malvids</taxon>
        <taxon>Sapindales</taxon>
        <taxon>Rutaceae</taxon>
        <taxon>Aurantioideae</taxon>
        <taxon>Citrus</taxon>
    </lineage>
</organism>
<accession>A0A067F318</accession>
<dbReference type="AlphaFoldDB" id="A0A067F318"/>
<evidence type="ECO:0000256" key="1">
    <source>
        <dbReference type="SAM" id="MobiDB-lite"/>
    </source>
</evidence>
<evidence type="ECO:0000313" key="2">
    <source>
        <dbReference type="EMBL" id="KDO61718.1"/>
    </source>
</evidence>
<dbReference type="Proteomes" id="UP000027120">
    <property type="component" value="Unassembled WGS sequence"/>
</dbReference>
<dbReference type="EMBL" id="KK784923">
    <property type="protein sequence ID" value="KDO61718.1"/>
    <property type="molecule type" value="Genomic_DNA"/>
</dbReference>
<protein>
    <submittedName>
        <fullName evidence="2">Uncharacterized protein</fullName>
    </submittedName>
</protein>
<evidence type="ECO:0000313" key="3">
    <source>
        <dbReference type="Proteomes" id="UP000027120"/>
    </source>
</evidence>
<keyword evidence="3" id="KW-1185">Reference proteome</keyword>
<proteinExistence type="predicted"/>
<sequence>MQKIKNNNQISPLNYYFLTIVLHGKIREKIILPLPRAELRSFNLPIKISKTIRKESSRSSNPLIQTKGKHPPKRIQKETVQGNLHAHSSVSACLIWLI</sequence>